<dbReference type="Proteomes" id="UP000238479">
    <property type="component" value="Chromosome 2"/>
</dbReference>
<keyword evidence="2" id="KW-1185">Reference proteome</keyword>
<accession>A0A2P6RX55</accession>
<evidence type="ECO:0000313" key="1">
    <source>
        <dbReference type="EMBL" id="PRQ51018.1"/>
    </source>
</evidence>
<sequence length="104" mass="12005">MVIWYEMLFSFNRVSKVLQSNDMQISVAIAEVKGLIAWLDKFRETGFIDAMITAKEIAAALDVDPIFLEKRPIQITRFFYESTVSHLHHLQVRNLSECIVSCIL</sequence>
<name>A0A2P6RX55_ROSCH</name>
<dbReference type="EMBL" id="PDCK01000040">
    <property type="protein sequence ID" value="PRQ51018.1"/>
    <property type="molecule type" value="Genomic_DNA"/>
</dbReference>
<evidence type="ECO:0000313" key="2">
    <source>
        <dbReference type="Proteomes" id="UP000238479"/>
    </source>
</evidence>
<dbReference type="STRING" id="74649.A0A2P6RX55"/>
<dbReference type="AlphaFoldDB" id="A0A2P6RX55"/>
<protein>
    <submittedName>
        <fullName evidence="1">Uncharacterized protein</fullName>
    </submittedName>
</protein>
<comment type="caution">
    <text evidence="1">The sequence shown here is derived from an EMBL/GenBank/DDBJ whole genome shotgun (WGS) entry which is preliminary data.</text>
</comment>
<gene>
    <name evidence="1" type="ORF">RchiOBHm_Chr2g0139651</name>
</gene>
<proteinExistence type="predicted"/>
<organism evidence="1 2">
    <name type="scientific">Rosa chinensis</name>
    <name type="common">China rose</name>
    <dbReference type="NCBI Taxonomy" id="74649"/>
    <lineage>
        <taxon>Eukaryota</taxon>
        <taxon>Viridiplantae</taxon>
        <taxon>Streptophyta</taxon>
        <taxon>Embryophyta</taxon>
        <taxon>Tracheophyta</taxon>
        <taxon>Spermatophyta</taxon>
        <taxon>Magnoliopsida</taxon>
        <taxon>eudicotyledons</taxon>
        <taxon>Gunneridae</taxon>
        <taxon>Pentapetalae</taxon>
        <taxon>rosids</taxon>
        <taxon>fabids</taxon>
        <taxon>Rosales</taxon>
        <taxon>Rosaceae</taxon>
        <taxon>Rosoideae</taxon>
        <taxon>Rosoideae incertae sedis</taxon>
        <taxon>Rosa</taxon>
    </lineage>
</organism>
<dbReference type="Gramene" id="PRQ51018">
    <property type="protein sequence ID" value="PRQ51018"/>
    <property type="gene ID" value="RchiOBHm_Chr2g0139651"/>
</dbReference>
<reference evidence="1 2" key="1">
    <citation type="journal article" date="2018" name="Nat. Genet.">
        <title>The Rosa genome provides new insights in the design of modern roses.</title>
        <authorList>
            <person name="Bendahmane M."/>
        </authorList>
    </citation>
    <scope>NUCLEOTIDE SEQUENCE [LARGE SCALE GENOMIC DNA]</scope>
    <source>
        <strain evidence="2">cv. Old Blush</strain>
    </source>
</reference>